<dbReference type="KEGG" id="chk:D4L85_24190"/>
<evidence type="ECO:0000256" key="1">
    <source>
        <dbReference type="ARBA" id="ARBA00007825"/>
    </source>
</evidence>
<evidence type="ECO:0000256" key="3">
    <source>
        <dbReference type="ARBA" id="ARBA00023002"/>
    </source>
</evidence>
<dbReference type="RefSeq" id="WP_119756730.1">
    <property type="nucleotide sequence ID" value="NZ_CP032382.1"/>
</dbReference>
<dbReference type="EMBL" id="CP032382">
    <property type="protein sequence ID" value="AYB33496.1"/>
    <property type="molecule type" value="Genomic_DNA"/>
</dbReference>
<dbReference type="InterPro" id="IPR000627">
    <property type="entry name" value="Intradiol_dOase_C"/>
</dbReference>
<keyword evidence="3" id="KW-0560">Oxidoreductase</keyword>
<evidence type="ECO:0000259" key="4">
    <source>
        <dbReference type="Pfam" id="PF00775"/>
    </source>
</evidence>
<keyword evidence="6" id="KW-1185">Reference proteome</keyword>
<dbReference type="AlphaFoldDB" id="A0A385SSH6"/>
<dbReference type="PANTHER" id="PTHR33711">
    <property type="entry name" value="DIOXYGENASE, PUTATIVE (AFU_ORTHOLOGUE AFUA_2G02910)-RELATED"/>
    <property type="match status" value="1"/>
</dbReference>
<dbReference type="InterPro" id="IPR015889">
    <property type="entry name" value="Intradiol_dOase_core"/>
</dbReference>
<dbReference type="SUPFAM" id="SSF49482">
    <property type="entry name" value="Aromatic compound dioxygenase"/>
    <property type="match status" value="1"/>
</dbReference>
<dbReference type="GO" id="GO:0008199">
    <property type="term" value="F:ferric iron binding"/>
    <property type="evidence" value="ECO:0007669"/>
    <property type="project" value="InterPro"/>
</dbReference>
<gene>
    <name evidence="5" type="ORF">D4L85_24190</name>
</gene>
<organism evidence="5 6">
    <name type="scientific">Chryseolinea soli</name>
    <dbReference type="NCBI Taxonomy" id="2321403"/>
    <lineage>
        <taxon>Bacteria</taxon>
        <taxon>Pseudomonadati</taxon>
        <taxon>Bacteroidota</taxon>
        <taxon>Cytophagia</taxon>
        <taxon>Cytophagales</taxon>
        <taxon>Fulvivirgaceae</taxon>
        <taxon>Chryseolinea</taxon>
    </lineage>
</organism>
<evidence type="ECO:0000256" key="2">
    <source>
        <dbReference type="ARBA" id="ARBA00022964"/>
    </source>
</evidence>
<proteinExistence type="inferred from homology"/>
<dbReference type="Proteomes" id="UP000266183">
    <property type="component" value="Chromosome"/>
</dbReference>
<comment type="similarity">
    <text evidence="1">Belongs to the intradiol ring-cleavage dioxygenase family.</text>
</comment>
<dbReference type="GO" id="GO:0016702">
    <property type="term" value="F:oxidoreductase activity, acting on single donors with incorporation of molecular oxygen, incorporation of two atoms of oxygen"/>
    <property type="evidence" value="ECO:0007669"/>
    <property type="project" value="InterPro"/>
</dbReference>
<dbReference type="PANTHER" id="PTHR33711:SF10">
    <property type="entry name" value="INTRADIOL RING-CLEAVAGE DIOXYGENASES DOMAIN-CONTAINING PROTEIN"/>
    <property type="match status" value="1"/>
</dbReference>
<dbReference type="Pfam" id="PF00775">
    <property type="entry name" value="Dioxygenase_C"/>
    <property type="match status" value="1"/>
</dbReference>
<sequence length="181" mass="20198">MKRKSFVASLTLLPVFKLFGTPGALVSRDCRTQRDAEGPYYKAGAPLKTTIETEGEALTITGTIFQSSDCATPVANATIDIWHCDSRGNYDNSGFKCRGLVKSDRQGKYSFKTIFPPSYGSRPRHIHFKVRADGFKELTSQIYFKGDPNLQNDFAKNAESSRVLAIKKTEGEQHGQFDIYI</sequence>
<dbReference type="Gene3D" id="2.60.130.10">
    <property type="entry name" value="Aromatic compound dioxygenase"/>
    <property type="match status" value="1"/>
</dbReference>
<protein>
    <recommendedName>
        <fullName evidence="4">Intradiol ring-cleavage dioxygenases domain-containing protein</fullName>
    </recommendedName>
</protein>
<dbReference type="OrthoDB" id="933561at2"/>
<accession>A0A385SSH6</accession>
<evidence type="ECO:0000313" key="5">
    <source>
        <dbReference type="EMBL" id="AYB33496.1"/>
    </source>
</evidence>
<reference evidence="6" key="1">
    <citation type="submission" date="2018-09" db="EMBL/GenBank/DDBJ databases">
        <title>Chryseolinea sp. KIS68-18 isolated from soil.</title>
        <authorList>
            <person name="Weon H.-Y."/>
            <person name="Kwon S.-W."/>
            <person name="Lee S.A."/>
        </authorList>
    </citation>
    <scope>NUCLEOTIDE SEQUENCE [LARGE SCALE GENOMIC DNA]</scope>
    <source>
        <strain evidence="6">KIS68-18</strain>
    </source>
</reference>
<dbReference type="InterPro" id="IPR050770">
    <property type="entry name" value="Intradiol_RC_Dioxygenase"/>
</dbReference>
<keyword evidence="2" id="KW-0223">Dioxygenase</keyword>
<evidence type="ECO:0000313" key="6">
    <source>
        <dbReference type="Proteomes" id="UP000266183"/>
    </source>
</evidence>
<name>A0A385SSH6_9BACT</name>
<feature type="domain" description="Intradiol ring-cleavage dioxygenases" evidence="4">
    <location>
        <begin position="37"/>
        <end position="170"/>
    </location>
</feature>